<organism evidence="1 2">
    <name type="scientific">Limnothrix redekei LRLZ20PSL1</name>
    <dbReference type="NCBI Taxonomy" id="3112953"/>
    <lineage>
        <taxon>Bacteria</taxon>
        <taxon>Bacillati</taxon>
        <taxon>Cyanobacteriota</taxon>
        <taxon>Cyanophyceae</taxon>
        <taxon>Pseudanabaenales</taxon>
        <taxon>Pseudanabaenaceae</taxon>
        <taxon>Limnothrix</taxon>
    </lineage>
</organism>
<dbReference type="Proteomes" id="UP001604335">
    <property type="component" value="Unassembled WGS sequence"/>
</dbReference>
<accession>A0ABW7C8C2</accession>
<keyword evidence="2" id="KW-1185">Reference proteome</keyword>
<comment type="caution">
    <text evidence="1">The sequence shown here is derived from an EMBL/GenBank/DDBJ whole genome shotgun (WGS) entry which is preliminary data.</text>
</comment>
<proteinExistence type="predicted"/>
<reference evidence="2" key="1">
    <citation type="journal article" date="2024" name="Algal Res.">
        <title>Biochemical, toxicological and genomic investigation of a high-biomass producing Limnothrix strain isolated from Italian shallow drinking water reservoir.</title>
        <authorList>
            <person name="Simonazzi M."/>
            <person name="Shishido T.K."/>
            <person name="Delbaje E."/>
            <person name="Wahlsten M."/>
            <person name="Fewer D.P."/>
            <person name="Sivonen K."/>
            <person name="Pezzolesi L."/>
            <person name="Pistocchi R."/>
        </authorList>
    </citation>
    <scope>NUCLEOTIDE SEQUENCE [LARGE SCALE GENOMIC DNA]</scope>
    <source>
        <strain evidence="2">LRLZ20PSL1</strain>
    </source>
</reference>
<dbReference type="RefSeq" id="WP_393011731.1">
    <property type="nucleotide sequence ID" value="NZ_JAZAQF010000042.1"/>
</dbReference>
<sequence>MSISLSLFWSLSLSAAWRDNWQAIWVGAIALPTSGQSFDTLCLENW</sequence>
<evidence type="ECO:0000313" key="1">
    <source>
        <dbReference type="EMBL" id="MFG3817421.1"/>
    </source>
</evidence>
<protein>
    <submittedName>
        <fullName evidence="1">Uncharacterized protein</fullName>
    </submittedName>
</protein>
<name>A0ABW7C8C2_9CYAN</name>
<dbReference type="EMBL" id="JAZAQF010000042">
    <property type="protein sequence ID" value="MFG3817421.1"/>
    <property type="molecule type" value="Genomic_DNA"/>
</dbReference>
<evidence type="ECO:0000313" key="2">
    <source>
        <dbReference type="Proteomes" id="UP001604335"/>
    </source>
</evidence>
<gene>
    <name evidence="1" type="ORF">VPK24_07200</name>
</gene>